<proteinExistence type="predicted"/>
<sequence>MTLDDKKEHILRLIKLGMEVYRAELITECTEEEIDDIEKDKTFSRRIEIHEAICEKELLEKLEDAIDIAADKGKSSAIQWKLERINPRRWGNKEAEGRNIDLKNLSIELVGKDTNDKND</sequence>
<reference evidence="1" key="1">
    <citation type="journal article" date="2015" name="Nature">
        <title>Complex archaea that bridge the gap between prokaryotes and eukaryotes.</title>
        <authorList>
            <person name="Spang A."/>
            <person name="Saw J.H."/>
            <person name="Jorgensen S.L."/>
            <person name="Zaremba-Niedzwiedzka K."/>
            <person name="Martijn J."/>
            <person name="Lind A.E."/>
            <person name="van Eijk R."/>
            <person name="Schleper C."/>
            <person name="Guy L."/>
            <person name="Ettema T.J."/>
        </authorList>
    </citation>
    <scope>NUCLEOTIDE SEQUENCE</scope>
</reference>
<organism evidence="1">
    <name type="scientific">marine sediment metagenome</name>
    <dbReference type="NCBI Taxonomy" id="412755"/>
    <lineage>
        <taxon>unclassified sequences</taxon>
        <taxon>metagenomes</taxon>
        <taxon>ecological metagenomes</taxon>
    </lineage>
</organism>
<evidence type="ECO:0000313" key="1">
    <source>
        <dbReference type="EMBL" id="KKN59460.1"/>
    </source>
</evidence>
<gene>
    <name evidence="1" type="ORF">LCGC14_0541720</name>
</gene>
<name>A0A0F9RSM9_9ZZZZ</name>
<comment type="caution">
    <text evidence="1">The sequence shown here is derived from an EMBL/GenBank/DDBJ whole genome shotgun (WGS) entry which is preliminary data.</text>
</comment>
<dbReference type="EMBL" id="LAZR01000725">
    <property type="protein sequence ID" value="KKN59460.1"/>
    <property type="molecule type" value="Genomic_DNA"/>
</dbReference>
<dbReference type="AlphaFoldDB" id="A0A0F9RSM9"/>
<accession>A0A0F9RSM9</accession>
<protein>
    <submittedName>
        <fullName evidence="1">Uncharacterized protein</fullName>
    </submittedName>
</protein>